<keyword evidence="2" id="KW-0456">Lyase</keyword>
<dbReference type="EMBL" id="KB296584">
    <property type="protein sequence ID" value="ELU11615.1"/>
    <property type="molecule type" value="Genomic_DNA"/>
</dbReference>
<keyword evidence="6" id="KW-1185">Reference proteome</keyword>
<dbReference type="InterPro" id="IPR029066">
    <property type="entry name" value="PLP-binding_barrel"/>
</dbReference>
<evidence type="ECO:0000256" key="1">
    <source>
        <dbReference type="ARBA" id="ARBA00005323"/>
    </source>
</evidence>
<organism evidence="4">
    <name type="scientific">Capitella teleta</name>
    <name type="common">Polychaete worm</name>
    <dbReference type="NCBI Taxonomy" id="283909"/>
    <lineage>
        <taxon>Eukaryota</taxon>
        <taxon>Metazoa</taxon>
        <taxon>Spiralia</taxon>
        <taxon>Lophotrochozoa</taxon>
        <taxon>Annelida</taxon>
        <taxon>Polychaeta</taxon>
        <taxon>Sedentaria</taxon>
        <taxon>Scolecida</taxon>
        <taxon>Capitellidae</taxon>
        <taxon>Capitella</taxon>
    </lineage>
</organism>
<dbReference type="OMA" id="VIRPGCY"/>
<dbReference type="EnsemblMetazoa" id="CapteT227487">
    <property type="protein sequence ID" value="CapteP227487"/>
    <property type="gene ID" value="CapteG227487"/>
</dbReference>
<dbReference type="AlphaFoldDB" id="R7V771"/>
<protein>
    <recommendedName>
        <fullName evidence="3">D-serine dehydratase-like domain-containing protein</fullName>
    </recommendedName>
</protein>
<dbReference type="GO" id="GO:0008721">
    <property type="term" value="F:D-serine ammonia-lyase activity"/>
    <property type="evidence" value="ECO:0007669"/>
    <property type="project" value="TreeGrafter"/>
</dbReference>
<dbReference type="Gene3D" id="2.40.37.20">
    <property type="entry name" value="D-serine dehydratase-like domain"/>
    <property type="match status" value="2"/>
</dbReference>
<reference evidence="4 6" key="2">
    <citation type="journal article" date="2013" name="Nature">
        <title>Insights into bilaterian evolution from three spiralian genomes.</title>
        <authorList>
            <person name="Simakov O."/>
            <person name="Marletaz F."/>
            <person name="Cho S.J."/>
            <person name="Edsinger-Gonzales E."/>
            <person name="Havlak P."/>
            <person name="Hellsten U."/>
            <person name="Kuo D.H."/>
            <person name="Larsson T."/>
            <person name="Lv J."/>
            <person name="Arendt D."/>
            <person name="Savage R."/>
            <person name="Osoegawa K."/>
            <person name="de Jong P."/>
            <person name="Grimwood J."/>
            <person name="Chapman J.A."/>
            <person name="Shapiro H."/>
            <person name="Aerts A."/>
            <person name="Otillar R.P."/>
            <person name="Terry A.Y."/>
            <person name="Boore J.L."/>
            <person name="Grigoriev I.V."/>
            <person name="Lindberg D.R."/>
            <person name="Seaver E.C."/>
            <person name="Weisblat D.A."/>
            <person name="Putnam N.H."/>
            <person name="Rokhsar D.S."/>
        </authorList>
    </citation>
    <scope>NUCLEOTIDE SEQUENCE</scope>
    <source>
        <strain evidence="4 6">I ESC-2004</strain>
    </source>
</reference>
<accession>R7V771</accession>
<dbReference type="HOGENOM" id="CLU_459465_0_0_1"/>
<dbReference type="SMART" id="SM01119">
    <property type="entry name" value="D-ser_dehydrat"/>
    <property type="match status" value="1"/>
</dbReference>
<evidence type="ECO:0000313" key="4">
    <source>
        <dbReference type="EMBL" id="ELU11615.1"/>
    </source>
</evidence>
<evidence type="ECO:0000256" key="2">
    <source>
        <dbReference type="ARBA" id="ARBA00023239"/>
    </source>
</evidence>
<evidence type="ECO:0000313" key="6">
    <source>
        <dbReference type="Proteomes" id="UP000014760"/>
    </source>
</evidence>
<evidence type="ECO:0000313" key="5">
    <source>
        <dbReference type="EnsemblMetazoa" id="CapteP227487"/>
    </source>
</evidence>
<dbReference type="STRING" id="283909.R7V771"/>
<dbReference type="OrthoDB" id="20198at2759"/>
<evidence type="ECO:0000259" key="3">
    <source>
        <dbReference type="SMART" id="SM01119"/>
    </source>
</evidence>
<dbReference type="Gene3D" id="3.20.20.10">
    <property type="entry name" value="Alanine racemase"/>
    <property type="match status" value="1"/>
</dbReference>
<dbReference type="GO" id="GO:0036088">
    <property type="term" value="P:D-serine catabolic process"/>
    <property type="evidence" value="ECO:0007669"/>
    <property type="project" value="TreeGrafter"/>
</dbReference>
<dbReference type="PANTHER" id="PTHR28004:SF2">
    <property type="entry name" value="D-SERINE DEHYDRATASE"/>
    <property type="match status" value="1"/>
</dbReference>
<dbReference type="PANTHER" id="PTHR28004">
    <property type="entry name" value="ZGC:162816-RELATED"/>
    <property type="match status" value="1"/>
</dbReference>
<sequence length="594" mass="64496">MSNMPDMKWGPPPPPCRHGDHIDTIETPALVVEMDALEKNLVTMATMMKKFPGVAWRPHYKAHKCPEIALMQTQSGACGVCCQTLVEAESLVHNQAANDIFITNQLVGKTKLQRLAVLCRQATVSICVDDPSHVVSLGLVAKEANVNIECVVEVCVGSRCGVQPGKAAVELAKEIIDTPHLSFKGIHVYGGQNQHIRSAEDRKQATDTVVEHAQRTLKEFDEADIRCPYVTGGGTGTFAYEACSGVFTEVQPGSFMFMDADYNKNLNEAGKHQELFHQSLFVLTSVQSARDGRAIVDVGLKGVSLDSGPPELVGKTKLQRLAVLCRQATVSICVDDPSHVVSLGLVAKEANVNIECVVEVCVGSRCGVQPGKAAVELAKEIIDTPHLSFKGIHVYGGQNQHIRSAEDRKQATDTVVEHAQRTLKEFDEADIRCPYVTGGGTGTFAYEACSGVFTEVQPGSFMFMDADYNKNLNEAGKHQELFHQSLFVLTSVQSARDGRAIVDVGLKGVSLDSGPPEIYVNPNLSYVIGGDEHGKLKANTELGQTTINKMEVGERLWLVPGHCDPTVNLHDWLVGMRHFQVEKMFAIAGRGPGV</sequence>
<dbReference type="SUPFAM" id="SSF51419">
    <property type="entry name" value="PLP-binding barrel"/>
    <property type="match status" value="2"/>
</dbReference>
<dbReference type="InterPro" id="IPR001608">
    <property type="entry name" value="Ala_racemase_N"/>
</dbReference>
<name>R7V771_CAPTE</name>
<comment type="similarity">
    <text evidence="1">Belongs to the DSD1 family.</text>
</comment>
<dbReference type="Pfam" id="PF14031">
    <property type="entry name" value="D-ser_dehydrat"/>
    <property type="match status" value="1"/>
</dbReference>
<gene>
    <name evidence="4" type="ORF">CAPTEDRAFT_227487</name>
</gene>
<dbReference type="InterPro" id="IPR026956">
    <property type="entry name" value="D-ser_dehydrat-like_dom"/>
</dbReference>
<reference evidence="6" key="1">
    <citation type="submission" date="2012-12" db="EMBL/GenBank/DDBJ databases">
        <authorList>
            <person name="Hellsten U."/>
            <person name="Grimwood J."/>
            <person name="Chapman J.A."/>
            <person name="Shapiro H."/>
            <person name="Aerts A."/>
            <person name="Otillar R.P."/>
            <person name="Terry A.Y."/>
            <person name="Boore J.L."/>
            <person name="Simakov O."/>
            <person name="Marletaz F."/>
            <person name="Cho S.-J."/>
            <person name="Edsinger-Gonzales E."/>
            <person name="Havlak P."/>
            <person name="Kuo D.-H."/>
            <person name="Larsson T."/>
            <person name="Lv J."/>
            <person name="Arendt D."/>
            <person name="Savage R."/>
            <person name="Osoegawa K."/>
            <person name="de Jong P."/>
            <person name="Lindberg D.R."/>
            <person name="Seaver E.C."/>
            <person name="Weisblat D.A."/>
            <person name="Putnam N.H."/>
            <person name="Grigoriev I.V."/>
            <person name="Rokhsar D.S."/>
        </authorList>
    </citation>
    <scope>NUCLEOTIDE SEQUENCE</scope>
    <source>
        <strain evidence="6">I ESC-2004</strain>
    </source>
</reference>
<dbReference type="Proteomes" id="UP000014760">
    <property type="component" value="Unassembled WGS sequence"/>
</dbReference>
<reference evidence="5" key="3">
    <citation type="submission" date="2015-06" db="UniProtKB">
        <authorList>
            <consortium name="EnsemblMetazoa"/>
        </authorList>
    </citation>
    <scope>IDENTIFICATION</scope>
</reference>
<proteinExistence type="inferred from homology"/>
<dbReference type="EMBL" id="AMQN01005705">
    <property type="status" value="NOT_ANNOTATED_CDS"/>
    <property type="molecule type" value="Genomic_DNA"/>
</dbReference>
<dbReference type="InterPro" id="IPR051466">
    <property type="entry name" value="D-amino_acid_metab_enzyme"/>
</dbReference>
<dbReference type="EMBL" id="AMQN01005706">
    <property type="status" value="NOT_ANNOTATED_CDS"/>
    <property type="molecule type" value="Genomic_DNA"/>
</dbReference>
<dbReference type="InterPro" id="IPR042208">
    <property type="entry name" value="D-ser_dehydrat-like_sf"/>
</dbReference>
<feature type="domain" description="D-serine dehydratase-like" evidence="3">
    <location>
        <begin position="485"/>
        <end position="577"/>
    </location>
</feature>
<dbReference type="Pfam" id="PF01168">
    <property type="entry name" value="Ala_racemase_N"/>
    <property type="match status" value="2"/>
</dbReference>